<dbReference type="EMBL" id="LTDL01000014">
    <property type="protein sequence ID" value="OAG31926.1"/>
    <property type="molecule type" value="Genomic_DNA"/>
</dbReference>
<keyword evidence="2" id="KW-1185">Reference proteome</keyword>
<evidence type="ECO:0000313" key="1">
    <source>
        <dbReference type="EMBL" id="OAG31926.1"/>
    </source>
</evidence>
<evidence type="ECO:0000313" key="2">
    <source>
        <dbReference type="Proteomes" id="UP000185944"/>
    </source>
</evidence>
<sequence>MSLVPAPAPETGTVVALLLPPDRSIYEVVARVPRHLSVLLIDVECEYYGGSVLPNVRTVRVLPEEVESALGQSISEDVVVLNRIHSFSPSMLVLQRRLNLLWALVYRGKQVIASTEYAIANRARTVRHQAYIERMCTVETLGAFQVRTVAPSITGQE</sequence>
<name>A0A177EJQ8_9MICR</name>
<dbReference type="AlphaFoldDB" id="A0A177EJQ8"/>
<gene>
    <name evidence="1" type="ORF">NEDG_00401</name>
</gene>
<dbReference type="GeneID" id="93646751"/>
<organism evidence="1 2">
    <name type="scientific">Nematocida displodere</name>
    <dbReference type="NCBI Taxonomy" id="1805483"/>
    <lineage>
        <taxon>Eukaryota</taxon>
        <taxon>Fungi</taxon>
        <taxon>Fungi incertae sedis</taxon>
        <taxon>Microsporidia</taxon>
        <taxon>Nematocida</taxon>
    </lineage>
</organism>
<protein>
    <submittedName>
        <fullName evidence="1">Uncharacterized protein</fullName>
    </submittedName>
</protein>
<proteinExistence type="predicted"/>
<dbReference type="VEuPathDB" id="MicrosporidiaDB:NEDG_00401"/>
<dbReference type="OrthoDB" id="10518804at2759"/>
<comment type="caution">
    <text evidence="1">The sequence shown here is derived from an EMBL/GenBank/DDBJ whole genome shotgun (WGS) entry which is preliminary data.</text>
</comment>
<dbReference type="Proteomes" id="UP000185944">
    <property type="component" value="Unassembled WGS sequence"/>
</dbReference>
<reference evidence="1 2" key="1">
    <citation type="submission" date="2016-02" db="EMBL/GenBank/DDBJ databases">
        <title>Discovery of a natural microsporidian pathogen with a broad tissue tropism in Caenorhabditis elegans.</title>
        <authorList>
            <person name="Luallen R.J."/>
            <person name="Reinke A.W."/>
            <person name="Tong L."/>
            <person name="Botts M.R."/>
            <person name="Felix M.-A."/>
            <person name="Troemel E.R."/>
        </authorList>
    </citation>
    <scope>NUCLEOTIDE SEQUENCE [LARGE SCALE GENOMIC DNA]</scope>
    <source>
        <strain evidence="1 2">JUm2807</strain>
    </source>
</reference>
<dbReference type="RefSeq" id="XP_067545527.1">
    <property type="nucleotide sequence ID" value="XM_067687819.1"/>
</dbReference>
<accession>A0A177EJQ8</accession>